<dbReference type="AlphaFoldDB" id="C8XC67"/>
<evidence type="ECO:0000313" key="3">
    <source>
        <dbReference type="Proteomes" id="UP000002218"/>
    </source>
</evidence>
<gene>
    <name evidence="2" type="ordered locus">Namu_5194</name>
</gene>
<sequence>MVAEWSRIRPTRSGPRPASAGSPVLEAAVTPAAPFAPLPVAGLAVGQPALPAPAAPVLRRSFMRGDKSTVRIEAGVAPPTTQALLLGRWQAIMTDEGLLEPKTLTDRAATLFRAAHPRVVHLDNPLAKDTLDDMIVNAVHHFADASMKLPDYLNAVLGFAMTQCISEDRKVDLLDIKVRVDELFLPSVVQAELALYGSALTVRNAEIRAAVAGTVGHNPDHRDSLDIAAARTLASQARPKLVEPDGPTKQLLISALETMPTVVKIYAGTVGDGVLDSMAVNMDYAPGAADQAHFMQYAQGFADRVVRALNTVHGMVEPGRRPPPGRVATVEINPDEVKSRFMRSPEITNFRADASRLNDRVRASVRDDVPTLVHEMGHQVEFALPVMVWLDLIQVLQDRSGRRLIDIYGNGKEIAFDAAMPAFKEIYAGTGGRDVGPKYAAKIYADGDTELMSMSMEMLSQPAKARQLINHDPILAATILRSIRPIEFAATVPANLRALLPRGDV</sequence>
<dbReference type="KEGG" id="nml:Namu_5194"/>
<dbReference type="InParanoid" id="C8XC67"/>
<evidence type="ECO:0000256" key="1">
    <source>
        <dbReference type="SAM" id="MobiDB-lite"/>
    </source>
</evidence>
<organism evidence="2 3">
    <name type="scientific">Nakamurella multipartita (strain ATCC 700099 / DSM 44233 / CIP 104796 / JCM 9543 / NBRC 105858 / Y-104)</name>
    <name type="common">Microsphaera multipartita</name>
    <dbReference type="NCBI Taxonomy" id="479431"/>
    <lineage>
        <taxon>Bacteria</taxon>
        <taxon>Bacillati</taxon>
        <taxon>Actinomycetota</taxon>
        <taxon>Actinomycetes</taxon>
        <taxon>Nakamurellales</taxon>
        <taxon>Nakamurellaceae</taxon>
        <taxon>Nakamurella</taxon>
    </lineage>
</organism>
<feature type="region of interest" description="Disordered" evidence="1">
    <location>
        <begin position="1"/>
        <end position="22"/>
    </location>
</feature>
<evidence type="ECO:0000313" key="2">
    <source>
        <dbReference type="EMBL" id="ACV81461.1"/>
    </source>
</evidence>
<reference evidence="2 3" key="2">
    <citation type="journal article" date="2010" name="Stand. Genomic Sci.">
        <title>Complete genome sequence of Nakamurella multipartita type strain (Y-104).</title>
        <authorList>
            <person name="Tice H."/>
            <person name="Mayilraj S."/>
            <person name="Sims D."/>
            <person name="Lapidus A."/>
            <person name="Nolan M."/>
            <person name="Lucas S."/>
            <person name="Glavina Del Rio T."/>
            <person name="Copeland A."/>
            <person name="Cheng J.F."/>
            <person name="Meincke L."/>
            <person name="Bruce D."/>
            <person name="Goodwin L."/>
            <person name="Pitluck S."/>
            <person name="Ivanova N."/>
            <person name="Mavromatis K."/>
            <person name="Ovchinnikova G."/>
            <person name="Pati A."/>
            <person name="Chen A."/>
            <person name="Palaniappan K."/>
            <person name="Land M."/>
            <person name="Hauser L."/>
            <person name="Chang Y.J."/>
            <person name="Jeffries C.D."/>
            <person name="Detter J.C."/>
            <person name="Brettin T."/>
            <person name="Rohde M."/>
            <person name="Goker M."/>
            <person name="Bristow J."/>
            <person name="Eisen J.A."/>
            <person name="Markowitz V."/>
            <person name="Hugenholtz P."/>
            <person name="Kyrpides N.C."/>
            <person name="Klenk H.P."/>
            <person name="Chen F."/>
        </authorList>
    </citation>
    <scope>NUCLEOTIDE SEQUENCE [LARGE SCALE GENOMIC DNA]</scope>
    <source>
        <strain evidence="3">ATCC 700099 / DSM 44233 / CIP 104796 / JCM 9543 / NBRC 105858 / Y-104</strain>
    </source>
</reference>
<accession>C8XC67</accession>
<keyword evidence="3" id="KW-1185">Reference proteome</keyword>
<reference evidence="3" key="1">
    <citation type="submission" date="2009-09" db="EMBL/GenBank/DDBJ databases">
        <title>The complete genome of Nakamurella multipartita DSM 44233.</title>
        <authorList>
            <consortium name="US DOE Joint Genome Institute (JGI-PGF)"/>
            <person name="Lucas S."/>
            <person name="Copeland A."/>
            <person name="Lapidus A."/>
            <person name="Glavina del Rio T."/>
            <person name="Dalin E."/>
            <person name="Tice H."/>
            <person name="Bruce D."/>
            <person name="Goodwin L."/>
            <person name="Pitluck S."/>
            <person name="Kyrpides N."/>
            <person name="Mavromatis K."/>
            <person name="Ivanova N."/>
            <person name="Ovchinnikova G."/>
            <person name="Sims D."/>
            <person name="Meincke L."/>
            <person name="Brettin T."/>
            <person name="Detter J.C."/>
            <person name="Han C."/>
            <person name="Larimer F."/>
            <person name="Land M."/>
            <person name="Hauser L."/>
            <person name="Markowitz V."/>
            <person name="Cheng J.-F."/>
            <person name="Hugenholtz P."/>
            <person name="Woyke T."/>
            <person name="Wu D."/>
            <person name="Klenk H.-P."/>
            <person name="Eisen J.A."/>
        </authorList>
    </citation>
    <scope>NUCLEOTIDE SEQUENCE [LARGE SCALE GENOMIC DNA]</scope>
    <source>
        <strain evidence="3">ATCC 700099 / DSM 44233 / CIP 104796 / JCM 9543 / NBRC 105858 / Y-104</strain>
    </source>
</reference>
<dbReference type="EMBL" id="CP001737">
    <property type="protein sequence ID" value="ACV81461.1"/>
    <property type="molecule type" value="Genomic_DNA"/>
</dbReference>
<dbReference type="HOGENOM" id="CLU_539484_0_0_11"/>
<name>C8XC67_NAKMY</name>
<proteinExistence type="predicted"/>
<protein>
    <submittedName>
        <fullName evidence="2">Uncharacterized protein</fullName>
    </submittedName>
</protein>
<dbReference type="Proteomes" id="UP000002218">
    <property type="component" value="Chromosome"/>
</dbReference>